<evidence type="ECO:0000259" key="2">
    <source>
        <dbReference type="Pfam" id="PF00270"/>
    </source>
</evidence>
<dbReference type="SUPFAM" id="SSF52540">
    <property type="entry name" value="P-loop containing nucleoside triphosphate hydrolases"/>
    <property type="match status" value="1"/>
</dbReference>
<dbReference type="Proteomes" id="UP000324748">
    <property type="component" value="Unassembled WGS sequence"/>
</dbReference>
<sequence>MTTKASRTSSRSTSRSSREAPLSPKSSAKNLFKNQAVRDSRIKLIKEILDLDDEALRKYIIKDSELFFNQTPTTLQVNAVVNLVKKNNTFVLSGTGSGKTRIAEMYHHLFSRSTRKATIIVLNPLDSLGENQVHHRCRKTFRSG</sequence>
<organism evidence="3 4">
    <name type="scientific">Puccinia graminis f. sp. tritici</name>
    <dbReference type="NCBI Taxonomy" id="56615"/>
    <lineage>
        <taxon>Eukaryota</taxon>
        <taxon>Fungi</taxon>
        <taxon>Dikarya</taxon>
        <taxon>Basidiomycota</taxon>
        <taxon>Pucciniomycotina</taxon>
        <taxon>Pucciniomycetes</taxon>
        <taxon>Pucciniales</taxon>
        <taxon>Pucciniaceae</taxon>
        <taxon>Puccinia</taxon>
    </lineage>
</organism>
<name>A0A5B0R0K7_PUCGR</name>
<feature type="compositionally biased region" description="Low complexity" evidence="1">
    <location>
        <begin position="1"/>
        <end position="15"/>
    </location>
</feature>
<dbReference type="GO" id="GO:0004386">
    <property type="term" value="F:helicase activity"/>
    <property type="evidence" value="ECO:0007669"/>
    <property type="project" value="UniProtKB-KW"/>
</dbReference>
<keyword evidence="3" id="KW-0547">Nucleotide-binding</keyword>
<dbReference type="GO" id="GO:0003676">
    <property type="term" value="F:nucleic acid binding"/>
    <property type="evidence" value="ECO:0007669"/>
    <property type="project" value="InterPro"/>
</dbReference>
<evidence type="ECO:0000256" key="1">
    <source>
        <dbReference type="SAM" id="MobiDB-lite"/>
    </source>
</evidence>
<comment type="caution">
    <text evidence="3">The sequence shown here is derived from an EMBL/GenBank/DDBJ whole genome shotgun (WGS) entry which is preliminary data.</text>
</comment>
<feature type="domain" description="DEAD/DEAH-box helicase" evidence="2">
    <location>
        <begin position="74"/>
        <end position="139"/>
    </location>
</feature>
<feature type="region of interest" description="Disordered" evidence="1">
    <location>
        <begin position="1"/>
        <end position="28"/>
    </location>
</feature>
<keyword evidence="3" id="KW-0067">ATP-binding</keyword>
<evidence type="ECO:0000313" key="3">
    <source>
        <dbReference type="EMBL" id="KAA1119016.1"/>
    </source>
</evidence>
<dbReference type="AlphaFoldDB" id="A0A5B0R0K7"/>
<dbReference type="GO" id="GO:0005524">
    <property type="term" value="F:ATP binding"/>
    <property type="evidence" value="ECO:0007669"/>
    <property type="project" value="InterPro"/>
</dbReference>
<dbReference type="InterPro" id="IPR011545">
    <property type="entry name" value="DEAD/DEAH_box_helicase_dom"/>
</dbReference>
<dbReference type="Pfam" id="PF00270">
    <property type="entry name" value="DEAD"/>
    <property type="match status" value="1"/>
</dbReference>
<dbReference type="InterPro" id="IPR027417">
    <property type="entry name" value="P-loop_NTPase"/>
</dbReference>
<accession>A0A5B0R0K7</accession>
<protein>
    <submittedName>
        <fullName evidence="3">ATP-dependent DNA helicase sgs1</fullName>
    </submittedName>
</protein>
<keyword evidence="3" id="KW-0347">Helicase</keyword>
<dbReference type="OrthoDB" id="2505066at2759"/>
<dbReference type="Gene3D" id="3.40.50.300">
    <property type="entry name" value="P-loop containing nucleotide triphosphate hydrolases"/>
    <property type="match status" value="1"/>
</dbReference>
<keyword evidence="3" id="KW-0378">Hydrolase</keyword>
<gene>
    <name evidence="3" type="primary">SGS1_37</name>
    <name evidence="3" type="ORF">PGT21_012732</name>
</gene>
<reference evidence="3 4" key="1">
    <citation type="submission" date="2019-05" db="EMBL/GenBank/DDBJ databases">
        <title>Emergence of the Ug99 lineage of the wheat stem rust pathogen through somatic hybridization.</title>
        <authorList>
            <person name="Li F."/>
            <person name="Upadhyaya N.M."/>
            <person name="Sperschneider J."/>
            <person name="Matny O."/>
            <person name="Nguyen-Phuc H."/>
            <person name="Mago R."/>
            <person name="Raley C."/>
            <person name="Miller M.E."/>
            <person name="Silverstein K.A.T."/>
            <person name="Henningsen E."/>
            <person name="Hirsch C.D."/>
            <person name="Visser B."/>
            <person name="Pretorius Z.A."/>
            <person name="Steffenson B.J."/>
            <person name="Schwessinger B."/>
            <person name="Dodds P.N."/>
            <person name="Figueroa M."/>
        </authorList>
    </citation>
    <scope>NUCLEOTIDE SEQUENCE [LARGE SCALE GENOMIC DNA]</scope>
    <source>
        <strain evidence="3">21-0</strain>
    </source>
</reference>
<dbReference type="EMBL" id="VSWC01000001">
    <property type="protein sequence ID" value="KAA1119016.1"/>
    <property type="molecule type" value="Genomic_DNA"/>
</dbReference>
<evidence type="ECO:0000313" key="4">
    <source>
        <dbReference type="Proteomes" id="UP000324748"/>
    </source>
</evidence>
<keyword evidence="4" id="KW-1185">Reference proteome</keyword>
<proteinExistence type="predicted"/>